<keyword evidence="3" id="KW-1185">Reference proteome</keyword>
<sequence length="245" mass="27465">MKSAPLPDDEPARLKALTSYNILDTLPEDVYDDITRLASEICRTPISLVSLVDKDRQWFKSKQRLADDETHRDYSFCAHAILKPDEIFIVPDARADDRFFDNPYTVGDPRVVFYAGVPLVNPEGHALGSLCVIDHRPRTLTDNQLMSLKALAKWVSTQFELRKTQMALDEARQKQKADHQAIITTRYALQTDAQPLLQSIITASNTLADNDPRPDQAPHISAIQQNGHSLGQLLKTLYTGKGSAK</sequence>
<dbReference type="InterPro" id="IPR003018">
    <property type="entry name" value="GAF"/>
</dbReference>
<evidence type="ECO:0000313" key="3">
    <source>
        <dbReference type="Proteomes" id="UP000283523"/>
    </source>
</evidence>
<dbReference type="OrthoDB" id="9811889at2"/>
<gene>
    <name evidence="2" type="ORF">DYU11_27385</name>
</gene>
<name>A0A418LZN3_9BACT</name>
<dbReference type="SUPFAM" id="SSF55781">
    <property type="entry name" value="GAF domain-like"/>
    <property type="match status" value="1"/>
</dbReference>
<proteinExistence type="predicted"/>
<organism evidence="2 3">
    <name type="scientific">Fibrisoma montanum</name>
    <dbReference type="NCBI Taxonomy" id="2305895"/>
    <lineage>
        <taxon>Bacteria</taxon>
        <taxon>Pseudomonadati</taxon>
        <taxon>Bacteroidota</taxon>
        <taxon>Cytophagia</taxon>
        <taxon>Cytophagales</taxon>
        <taxon>Spirosomataceae</taxon>
        <taxon>Fibrisoma</taxon>
    </lineage>
</organism>
<evidence type="ECO:0000313" key="2">
    <source>
        <dbReference type="EMBL" id="RIV18695.1"/>
    </source>
</evidence>
<dbReference type="Pfam" id="PF01590">
    <property type="entry name" value="GAF"/>
    <property type="match status" value="1"/>
</dbReference>
<protein>
    <submittedName>
        <fullName evidence="2">GAF domain-containing protein</fullName>
    </submittedName>
</protein>
<dbReference type="SMART" id="SM00065">
    <property type="entry name" value="GAF"/>
    <property type="match status" value="1"/>
</dbReference>
<evidence type="ECO:0000259" key="1">
    <source>
        <dbReference type="SMART" id="SM00065"/>
    </source>
</evidence>
<dbReference type="AlphaFoldDB" id="A0A418LZN3"/>
<dbReference type="PANTHER" id="PTHR43102">
    <property type="entry name" value="SLR1143 PROTEIN"/>
    <property type="match status" value="1"/>
</dbReference>
<dbReference type="InterPro" id="IPR029016">
    <property type="entry name" value="GAF-like_dom_sf"/>
</dbReference>
<reference evidence="2 3" key="1">
    <citation type="submission" date="2018-08" db="EMBL/GenBank/DDBJ databases">
        <title>Fibrisoma montanum sp. nov., isolated from Danxia mountain soil.</title>
        <authorList>
            <person name="Huang Y."/>
        </authorList>
    </citation>
    <scope>NUCLEOTIDE SEQUENCE [LARGE SCALE GENOMIC DNA]</scope>
    <source>
        <strain evidence="2 3">HYT19</strain>
    </source>
</reference>
<dbReference type="RefSeq" id="WP_119670933.1">
    <property type="nucleotide sequence ID" value="NZ_QXED01000010.1"/>
</dbReference>
<comment type="caution">
    <text evidence="2">The sequence shown here is derived from an EMBL/GenBank/DDBJ whole genome shotgun (WGS) entry which is preliminary data.</text>
</comment>
<accession>A0A418LZN3</accession>
<dbReference type="Proteomes" id="UP000283523">
    <property type="component" value="Unassembled WGS sequence"/>
</dbReference>
<dbReference type="EMBL" id="QXED01000010">
    <property type="protein sequence ID" value="RIV18695.1"/>
    <property type="molecule type" value="Genomic_DNA"/>
</dbReference>
<feature type="domain" description="GAF" evidence="1">
    <location>
        <begin position="26"/>
        <end position="169"/>
    </location>
</feature>
<dbReference type="Gene3D" id="3.30.450.40">
    <property type="match status" value="1"/>
</dbReference>
<dbReference type="PANTHER" id="PTHR43102:SF2">
    <property type="entry name" value="GAF DOMAIN-CONTAINING PROTEIN"/>
    <property type="match status" value="1"/>
</dbReference>